<dbReference type="Gene3D" id="1.25.10.10">
    <property type="entry name" value="Leucine-rich Repeat Variant"/>
    <property type="match status" value="1"/>
</dbReference>
<comment type="caution">
    <text evidence="4">The sequence shown here is derived from an EMBL/GenBank/DDBJ whole genome shotgun (WGS) entry which is preliminary data.</text>
</comment>
<dbReference type="InterPro" id="IPR011989">
    <property type="entry name" value="ARM-like"/>
</dbReference>
<comment type="similarity">
    <text evidence="1">Belongs to the IFRD family.</text>
</comment>
<accession>A0A9P4MSV8</accession>
<dbReference type="OrthoDB" id="18978at2759"/>
<feature type="compositionally biased region" description="Acidic residues" evidence="2">
    <location>
        <begin position="297"/>
        <end position="312"/>
    </location>
</feature>
<evidence type="ECO:0000313" key="5">
    <source>
        <dbReference type="Proteomes" id="UP000799536"/>
    </source>
</evidence>
<evidence type="ECO:0000256" key="2">
    <source>
        <dbReference type="SAM" id="MobiDB-lite"/>
    </source>
</evidence>
<keyword evidence="5" id="KW-1185">Reference proteome</keyword>
<feature type="compositionally biased region" description="Polar residues" evidence="2">
    <location>
        <begin position="24"/>
        <end position="50"/>
    </location>
</feature>
<dbReference type="PANTHER" id="PTHR12354:SF1">
    <property type="entry name" value="INTERFERON-RELATED DEVELOPMENTAL REGULATOR 1"/>
    <property type="match status" value="1"/>
</dbReference>
<dbReference type="AlphaFoldDB" id="A0A9P4MSV8"/>
<dbReference type="EMBL" id="ML993977">
    <property type="protein sequence ID" value="KAF2201412.1"/>
    <property type="molecule type" value="Genomic_DNA"/>
</dbReference>
<dbReference type="InterPro" id="IPR016024">
    <property type="entry name" value="ARM-type_fold"/>
</dbReference>
<dbReference type="InterPro" id="IPR039777">
    <property type="entry name" value="IFRD"/>
</dbReference>
<sequence>MHDLRRQALESGKTVSRKARSKVVSATSSRAGSTVNSPAGSRANSRNPSRAASDEEDNASDSTAWSTHSLDDILDDVDLAPDAWKAELHTRIEQIVDRKRSSTEGRADSLNAFAHILMACFAKDDIEPRTSELVPSILKSIRSETTERETLTALRALTAMAITLDSENIYDSAADELKRIITSSESVPSKVGAIHALSIAAYFGGASEEEAEDIMTFLLEIIESDGLSVDAHDEGAVVTAALEEWGFLATEIDDMEDTTESAMEAFVDQLESADPGVQVAAGENIALLYEKSYTPREEDEAVPEDDSDEENDVPAGERLIKRYDVWRNQKQLLHTLDELASISTRRISKKDRKTLHSSFADIRNSVEHPTRGPKYSTALDKDTGRAYGAGRMRVKINGNVEVRIDKWWKLLRLNALRRALQGGFIHQYDENEAVSRCLPFSMTYRKVDPYSRT</sequence>
<reference evidence="4" key="1">
    <citation type="journal article" date="2020" name="Stud. Mycol.">
        <title>101 Dothideomycetes genomes: a test case for predicting lifestyles and emergence of pathogens.</title>
        <authorList>
            <person name="Haridas S."/>
            <person name="Albert R."/>
            <person name="Binder M."/>
            <person name="Bloem J."/>
            <person name="Labutti K."/>
            <person name="Salamov A."/>
            <person name="Andreopoulos B."/>
            <person name="Baker S."/>
            <person name="Barry K."/>
            <person name="Bills G."/>
            <person name="Bluhm B."/>
            <person name="Cannon C."/>
            <person name="Castanera R."/>
            <person name="Culley D."/>
            <person name="Daum C."/>
            <person name="Ezra D."/>
            <person name="Gonzalez J."/>
            <person name="Henrissat B."/>
            <person name="Kuo A."/>
            <person name="Liang C."/>
            <person name="Lipzen A."/>
            <person name="Lutzoni F."/>
            <person name="Magnuson J."/>
            <person name="Mondo S."/>
            <person name="Nolan M."/>
            <person name="Ohm R."/>
            <person name="Pangilinan J."/>
            <person name="Park H.-J."/>
            <person name="Ramirez L."/>
            <person name="Alfaro M."/>
            <person name="Sun H."/>
            <person name="Tritt A."/>
            <person name="Yoshinaga Y."/>
            <person name="Zwiers L.-H."/>
            <person name="Turgeon B."/>
            <person name="Goodwin S."/>
            <person name="Spatafora J."/>
            <person name="Crous P."/>
            <person name="Grigoriev I."/>
        </authorList>
    </citation>
    <scope>NUCLEOTIDE SEQUENCE</scope>
    <source>
        <strain evidence="4">ATCC 74209</strain>
    </source>
</reference>
<dbReference type="PANTHER" id="PTHR12354">
    <property type="entry name" value="INTERFERON-RELATED DEVELOPMENTAL REGULATOR"/>
    <property type="match status" value="1"/>
</dbReference>
<dbReference type="SUPFAM" id="SSF48371">
    <property type="entry name" value="ARM repeat"/>
    <property type="match status" value="1"/>
</dbReference>
<dbReference type="Proteomes" id="UP000799536">
    <property type="component" value="Unassembled WGS sequence"/>
</dbReference>
<feature type="region of interest" description="Disordered" evidence="2">
    <location>
        <begin position="1"/>
        <end position="64"/>
    </location>
</feature>
<protein>
    <submittedName>
        <fullName evidence="4">IFRD domain-containing protein</fullName>
    </submittedName>
</protein>
<feature type="region of interest" description="Disordered" evidence="2">
    <location>
        <begin position="293"/>
        <end position="313"/>
    </location>
</feature>
<proteinExistence type="inferred from homology"/>
<dbReference type="Pfam" id="PF05004">
    <property type="entry name" value="IFRD"/>
    <property type="match status" value="1"/>
</dbReference>
<name>A0A9P4MSV8_9PLEO</name>
<evidence type="ECO:0000313" key="4">
    <source>
        <dbReference type="EMBL" id="KAF2201412.1"/>
    </source>
</evidence>
<organism evidence="4 5">
    <name type="scientific">Delitschia confertaspora ATCC 74209</name>
    <dbReference type="NCBI Taxonomy" id="1513339"/>
    <lineage>
        <taxon>Eukaryota</taxon>
        <taxon>Fungi</taxon>
        <taxon>Dikarya</taxon>
        <taxon>Ascomycota</taxon>
        <taxon>Pezizomycotina</taxon>
        <taxon>Dothideomycetes</taxon>
        <taxon>Pleosporomycetidae</taxon>
        <taxon>Pleosporales</taxon>
        <taxon>Delitschiaceae</taxon>
        <taxon>Delitschia</taxon>
    </lineage>
</organism>
<feature type="domain" description="Interferon-related developmental regulator N-terminal" evidence="3">
    <location>
        <begin position="64"/>
        <end position="367"/>
    </location>
</feature>
<gene>
    <name evidence="4" type="ORF">GQ43DRAFT_371534</name>
</gene>
<dbReference type="InterPro" id="IPR007701">
    <property type="entry name" value="Interferon-rel_develop_reg_N"/>
</dbReference>
<evidence type="ECO:0000256" key="1">
    <source>
        <dbReference type="ARBA" id="ARBA00008828"/>
    </source>
</evidence>
<evidence type="ECO:0000259" key="3">
    <source>
        <dbReference type="Pfam" id="PF05004"/>
    </source>
</evidence>